<reference evidence="1 2" key="1">
    <citation type="submission" date="2020-08" db="EMBL/GenBank/DDBJ databases">
        <title>Genomic Encyclopedia of Archaeal and Bacterial Type Strains, Phase II (KMG-II): from individual species to whole genera.</title>
        <authorList>
            <person name="Goeker M."/>
        </authorList>
    </citation>
    <scope>NUCLEOTIDE SEQUENCE [LARGE SCALE GENOMIC DNA]</scope>
    <source>
        <strain evidence="1 2">DSM 43850</strain>
    </source>
</reference>
<keyword evidence="2" id="KW-1185">Reference proteome</keyword>
<comment type="caution">
    <text evidence="1">The sequence shown here is derived from an EMBL/GenBank/DDBJ whole genome shotgun (WGS) entry which is preliminary data.</text>
</comment>
<protein>
    <submittedName>
        <fullName evidence="1">Uncharacterized protein</fullName>
    </submittedName>
</protein>
<organism evidence="1 2">
    <name type="scientific">Kutzneria viridogrisea</name>
    <dbReference type="NCBI Taxonomy" id="47990"/>
    <lineage>
        <taxon>Bacteria</taxon>
        <taxon>Bacillati</taxon>
        <taxon>Actinomycetota</taxon>
        <taxon>Actinomycetes</taxon>
        <taxon>Pseudonocardiales</taxon>
        <taxon>Pseudonocardiaceae</taxon>
        <taxon>Kutzneria</taxon>
    </lineage>
</organism>
<proteinExistence type="predicted"/>
<name>A0ABR6BSK3_9PSEU</name>
<sequence>MLVLVIAVTAMVVTGVAVPVAVTALSAVTALATGAYRRPARG</sequence>
<evidence type="ECO:0000313" key="1">
    <source>
        <dbReference type="EMBL" id="MBA8929798.1"/>
    </source>
</evidence>
<evidence type="ECO:0000313" key="2">
    <source>
        <dbReference type="Proteomes" id="UP000517916"/>
    </source>
</evidence>
<dbReference type="Proteomes" id="UP000517916">
    <property type="component" value="Unassembled WGS sequence"/>
</dbReference>
<gene>
    <name evidence="1" type="ORF">BC739_007031</name>
</gene>
<dbReference type="EMBL" id="JACJID010000006">
    <property type="protein sequence ID" value="MBA8929798.1"/>
    <property type="molecule type" value="Genomic_DNA"/>
</dbReference>
<accession>A0ABR6BSK3</accession>
<dbReference type="RefSeq" id="WP_268872285.1">
    <property type="nucleotide sequence ID" value="NZ_BAAABQ010000031.1"/>
</dbReference>